<name>A0A0A0IJ10_CLOBO</name>
<organism evidence="1 2">
    <name type="scientific">Clostridium botulinum C/D str. DC5</name>
    <dbReference type="NCBI Taxonomy" id="1443128"/>
    <lineage>
        <taxon>Bacteria</taxon>
        <taxon>Bacillati</taxon>
        <taxon>Bacillota</taxon>
        <taxon>Clostridia</taxon>
        <taxon>Eubacteriales</taxon>
        <taxon>Clostridiaceae</taxon>
        <taxon>Clostridium</taxon>
    </lineage>
</organism>
<dbReference type="AlphaFoldDB" id="A0A0A0IJ10"/>
<dbReference type="Gene3D" id="1.10.10.2910">
    <property type="match status" value="1"/>
</dbReference>
<dbReference type="InterPro" id="IPR052345">
    <property type="entry name" value="Rad_response_metalloprotease"/>
</dbReference>
<sequence>MKWQRGQSLVQIDIPRKENGLPLLYKSDIEEIAELCLGDFNSKILEEPMPTPIEQFLESYLHLELDYANITPDGSILGLTTFDNGFLTVYDAENNGDKDIQVKRGTVIIDNSLNLDEREGRYRFTCGHEVGHWICHRDMFKSSENQCNIFDIINGKKAKSIKCLKRNFENYSFKRTFKTDNDWMEWQANSMSSCLLMPKKTFKIAADNILKQAGIDDNYIILGQDFETDEFAHDMPREISKVFNVSMQAASIRLKQLKIIREQTAQIAYC</sequence>
<protein>
    <submittedName>
        <fullName evidence="1">Uncharacterized protein</fullName>
    </submittedName>
</protein>
<proteinExistence type="predicted"/>
<reference evidence="1 2" key="1">
    <citation type="submission" date="2014-01" db="EMBL/GenBank/DDBJ databases">
        <title>Plasmidome dynamics in the species complex Clostridium novyi sensu lato converts strains of independent lineages into distinctly different pathogens.</title>
        <authorList>
            <person name="Skarin H."/>
            <person name="Segerman B."/>
        </authorList>
    </citation>
    <scope>NUCLEOTIDE SEQUENCE [LARGE SCALE GENOMIC DNA]</scope>
    <source>
        <strain evidence="1 2">DC5</strain>
    </source>
</reference>
<gene>
    <name evidence="1" type="ORF">Z955_06950</name>
</gene>
<dbReference type="PANTHER" id="PTHR43236">
    <property type="entry name" value="ANTITOXIN HIGA1"/>
    <property type="match status" value="1"/>
</dbReference>
<comment type="caution">
    <text evidence="1">The sequence shown here is derived from an EMBL/GenBank/DDBJ whole genome shotgun (WGS) entry which is preliminary data.</text>
</comment>
<evidence type="ECO:0000313" key="1">
    <source>
        <dbReference type="EMBL" id="KGM99555.1"/>
    </source>
</evidence>
<accession>A0A0A0IJ10</accession>
<evidence type="ECO:0000313" key="2">
    <source>
        <dbReference type="Proteomes" id="UP000030014"/>
    </source>
</evidence>
<dbReference type="EMBL" id="JDRY01000033">
    <property type="protein sequence ID" value="KGM99555.1"/>
    <property type="molecule type" value="Genomic_DNA"/>
</dbReference>
<dbReference type="Proteomes" id="UP000030014">
    <property type="component" value="Unassembled WGS sequence"/>
</dbReference>
<dbReference type="PANTHER" id="PTHR43236:SF1">
    <property type="entry name" value="BLL7220 PROTEIN"/>
    <property type="match status" value="1"/>
</dbReference>